<dbReference type="GO" id="GO:0005886">
    <property type="term" value="C:plasma membrane"/>
    <property type="evidence" value="ECO:0007669"/>
    <property type="project" value="UniProtKB-SubCell"/>
</dbReference>
<evidence type="ECO:0000256" key="6">
    <source>
        <dbReference type="ARBA" id="ARBA00023136"/>
    </source>
</evidence>
<protein>
    <submittedName>
        <fullName evidence="11">Mechanosensitive ion channel family protein</fullName>
    </submittedName>
</protein>
<dbReference type="Pfam" id="PF21088">
    <property type="entry name" value="MS_channel_1st"/>
    <property type="match status" value="1"/>
</dbReference>
<dbReference type="RefSeq" id="WP_283174410.1">
    <property type="nucleotide sequence ID" value="NZ_JAPNOA010000039.1"/>
</dbReference>
<dbReference type="SUPFAM" id="SSF50182">
    <property type="entry name" value="Sm-like ribonucleoproteins"/>
    <property type="match status" value="1"/>
</dbReference>
<keyword evidence="12" id="KW-1185">Reference proteome</keyword>
<dbReference type="AlphaFoldDB" id="A0A9X3EGA9"/>
<dbReference type="Pfam" id="PF21082">
    <property type="entry name" value="MS_channel_3rd"/>
    <property type="match status" value="1"/>
</dbReference>
<evidence type="ECO:0000259" key="10">
    <source>
        <dbReference type="Pfam" id="PF21088"/>
    </source>
</evidence>
<dbReference type="SUPFAM" id="SSF82861">
    <property type="entry name" value="Mechanosensitive channel protein MscS (YggB), transmembrane region"/>
    <property type="match status" value="1"/>
</dbReference>
<feature type="domain" description="Mechanosensitive ion channel MscS" evidence="8">
    <location>
        <begin position="182"/>
        <end position="251"/>
    </location>
</feature>
<keyword evidence="4 7" id="KW-0812">Transmembrane</keyword>
<dbReference type="PROSITE" id="PS01246">
    <property type="entry name" value="UPF0003"/>
    <property type="match status" value="1"/>
</dbReference>
<dbReference type="InterPro" id="IPR023408">
    <property type="entry name" value="MscS_beta-dom_sf"/>
</dbReference>
<dbReference type="InterPro" id="IPR006686">
    <property type="entry name" value="MscS_channel_CS"/>
</dbReference>
<evidence type="ECO:0000256" key="5">
    <source>
        <dbReference type="ARBA" id="ARBA00022989"/>
    </source>
</evidence>
<comment type="caution">
    <text evidence="11">The sequence shown here is derived from an EMBL/GenBank/DDBJ whole genome shotgun (WGS) entry which is preliminary data.</text>
</comment>
<dbReference type="InterPro" id="IPR011014">
    <property type="entry name" value="MscS_channel_TM-2"/>
</dbReference>
<accession>A0A9X3EGA9</accession>
<dbReference type="InterPro" id="IPR045042">
    <property type="entry name" value="YnaI-like"/>
</dbReference>
<dbReference type="SUPFAM" id="SSF82689">
    <property type="entry name" value="Mechanosensitive channel protein MscS (YggB), C-terminal domain"/>
    <property type="match status" value="1"/>
</dbReference>
<dbReference type="InterPro" id="IPR010920">
    <property type="entry name" value="LSM_dom_sf"/>
</dbReference>
<dbReference type="Proteomes" id="UP001150830">
    <property type="component" value="Unassembled WGS sequence"/>
</dbReference>
<evidence type="ECO:0000256" key="2">
    <source>
        <dbReference type="ARBA" id="ARBA00008017"/>
    </source>
</evidence>
<comment type="similarity">
    <text evidence="2">Belongs to the MscS (TC 1.A.23) family.</text>
</comment>
<dbReference type="PANTHER" id="PTHR43634">
    <property type="entry name" value="OW CONDUCTANCE MECHANOSENSITIVE CHANNEL"/>
    <property type="match status" value="1"/>
</dbReference>
<reference evidence="11" key="1">
    <citation type="submission" date="2022-11" db="EMBL/GenBank/DDBJ databases">
        <title>Parathalassolutuus dongxingensis gen. nov., sp. nov., a novel member of family Oceanospirillaceae isolated from a coastal shrimp pond in Guangxi, China.</title>
        <authorList>
            <person name="Chen H."/>
        </authorList>
    </citation>
    <scope>NUCLEOTIDE SEQUENCE</scope>
    <source>
        <strain evidence="11">G-43</strain>
    </source>
</reference>
<comment type="subcellular location">
    <subcellularLocation>
        <location evidence="1">Cell membrane</location>
        <topology evidence="1">Multi-pass membrane protein</topology>
    </subcellularLocation>
</comment>
<evidence type="ECO:0000313" key="11">
    <source>
        <dbReference type="EMBL" id="MCY0966199.1"/>
    </source>
</evidence>
<dbReference type="EMBL" id="JAPNOA010000039">
    <property type="protein sequence ID" value="MCY0966199.1"/>
    <property type="molecule type" value="Genomic_DNA"/>
</dbReference>
<dbReference type="Gene3D" id="3.30.70.100">
    <property type="match status" value="1"/>
</dbReference>
<evidence type="ECO:0000256" key="7">
    <source>
        <dbReference type="SAM" id="Phobius"/>
    </source>
</evidence>
<feature type="domain" description="Mechanosensitive ion channel MscS C-terminal" evidence="9">
    <location>
        <begin position="260"/>
        <end position="344"/>
    </location>
</feature>
<keyword evidence="5 7" id="KW-1133">Transmembrane helix</keyword>
<feature type="domain" description="Mechanosensitive ion channel transmembrane helices 2/3" evidence="10">
    <location>
        <begin position="140"/>
        <end position="181"/>
    </location>
</feature>
<dbReference type="Gene3D" id="2.30.30.60">
    <property type="match status" value="1"/>
</dbReference>
<proteinExistence type="inferred from homology"/>
<feature type="transmembrane region" description="Helical" evidence="7">
    <location>
        <begin position="144"/>
        <end position="168"/>
    </location>
</feature>
<feature type="transmembrane region" description="Helical" evidence="7">
    <location>
        <begin position="174"/>
        <end position="194"/>
    </location>
</feature>
<dbReference type="Pfam" id="PF00924">
    <property type="entry name" value="MS_channel_2nd"/>
    <property type="match status" value="1"/>
</dbReference>
<gene>
    <name evidence="11" type="ORF">OUO13_13475</name>
</gene>
<dbReference type="InterPro" id="IPR006685">
    <property type="entry name" value="MscS_channel_2nd"/>
</dbReference>
<dbReference type="InterPro" id="IPR049142">
    <property type="entry name" value="MS_channel_1st"/>
</dbReference>
<feature type="transmembrane region" description="Helical" evidence="7">
    <location>
        <begin position="94"/>
        <end position="115"/>
    </location>
</feature>
<evidence type="ECO:0000259" key="8">
    <source>
        <dbReference type="Pfam" id="PF00924"/>
    </source>
</evidence>
<dbReference type="GO" id="GO:0008381">
    <property type="term" value="F:mechanosensitive monoatomic ion channel activity"/>
    <property type="evidence" value="ECO:0007669"/>
    <property type="project" value="UniProtKB-ARBA"/>
</dbReference>
<evidence type="ECO:0000256" key="4">
    <source>
        <dbReference type="ARBA" id="ARBA00022692"/>
    </source>
</evidence>
<dbReference type="InterPro" id="IPR011066">
    <property type="entry name" value="MscS_channel_C_sf"/>
</dbReference>
<feature type="transmembrane region" description="Helical" evidence="7">
    <location>
        <begin position="22"/>
        <end position="40"/>
    </location>
</feature>
<evidence type="ECO:0000256" key="1">
    <source>
        <dbReference type="ARBA" id="ARBA00004651"/>
    </source>
</evidence>
<name>A0A9X3EGA9_9GAMM</name>
<keyword evidence="3" id="KW-1003">Cell membrane</keyword>
<evidence type="ECO:0000313" key="12">
    <source>
        <dbReference type="Proteomes" id="UP001150830"/>
    </source>
</evidence>
<dbReference type="Gene3D" id="1.10.287.1260">
    <property type="match status" value="1"/>
</dbReference>
<keyword evidence="6 7" id="KW-0472">Membrane</keyword>
<evidence type="ECO:0000256" key="3">
    <source>
        <dbReference type="ARBA" id="ARBA00022475"/>
    </source>
</evidence>
<organism evidence="11 12">
    <name type="scientific">Parathalassolituus penaei</name>
    <dbReference type="NCBI Taxonomy" id="2997323"/>
    <lineage>
        <taxon>Bacteria</taxon>
        <taxon>Pseudomonadati</taxon>
        <taxon>Pseudomonadota</taxon>
        <taxon>Gammaproteobacteria</taxon>
        <taxon>Oceanospirillales</taxon>
        <taxon>Oceanospirillaceae</taxon>
        <taxon>Parathalassolituus</taxon>
    </lineage>
</organism>
<feature type="transmembrane region" description="Helical" evidence="7">
    <location>
        <begin position="61"/>
        <end position="82"/>
    </location>
</feature>
<sequence>MNEHTFDVPAWWTDLVSQNYDWFWEVSIALAITLLAGFVWRFFRHSLIRLTSRTKSHWDDVVVESLGTPGNWIIIAIGATWIADITARNFDSELVTSIPVARQLSLIILVAWAIWRLISRVEEHHINKGSDPTTVQMVGKIAKIVVCILIVMPVFQMLGITISGLLAFGGVGGLVVGLAAKDLLANFFGSLVIYMDQPFKVGDWVRSPDRNIEGTVESIGFRVTRIRTFDKRPLYVPNSIFTSISVENPSRMLNRRIYETIGIRYQDARKMNAVIDAVRTMLQNHADIDQEQTLIVNFNAFGASSLDFFVYTFTKTTNWVEYHQVKQDVLLRIMEIIHEQDADIAFPTRMLHIDNLPERVMRSQMPSPNGL</sequence>
<dbReference type="InterPro" id="IPR049278">
    <property type="entry name" value="MS_channel_C"/>
</dbReference>
<evidence type="ECO:0000259" key="9">
    <source>
        <dbReference type="Pfam" id="PF21082"/>
    </source>
</evidence>
<dbReference type="PANTHER" id="PTHR43634:SF2">
    <property type="entry name" value="LOW CONDUCTANCE MECHANOSENSITIVE CHANNEL YNAI"/>
    <property type="match status" value="1"/>
</dbReference>